<dbReference type="PROSITE" id="PS51635">
    <property type="entry name" value="PNPLA"/>
    <property type="match status" value="1"/>
</dbReference>
<dbReference type="GO" id="GO:0004806">
    <property type="term" value="F:triacylglycerol lipase activity"/>
    <property type="evidence" value="ECO:0007669"/>
    <property type="project" value="TreeGrafter"/>
</dbReference>
<dbReference type="OrthoDB" id="197155at2759"/>
<evidence type="ECO:0000256" key="2">
    <source>
        <dbReference type="PROSITE-ProRule" id="PRU01161"/>
    </source>
</evidence>
<evidence type="ECO:0000313" key="5">
    <source>
        <dbReference type="Proteomes" id="UP000054937"/>
    </source>
</evidence>
<keyword evidence="1 2" id="KW-0443">Lipid metabolism</keyword>
<dbReference type="OMA" id="RWSAYEY"/>
<dbReference type="EMBL" id="LDAU01000268">
    <property type="protein sequence ID" value="KRW98131.1"/>
    <property type="molecule type" value="Genomic_DNA"/>
</dbReference>
<dbReference type="InterPro" id="IPR002641">
    <property type="entry name" value="PNPLA_dom"/>
</dbReference>
<dbReference type="AlphaFoldDB" id="A0A0V0Q7B1"/>
<keyword evidence="2" id="KW-0442">Lipid degradation</keyword>
<accession>A0A0V0Q7B1</accession>
<dbReference type="PANTHER" id="PTHR12406">
    <property type="entry name" value="CALCIUM-INDEPENDENT PHOSPHOLIPASE A2 IPLA2 -RELATED"/>
    <property type="match status" value="1"/>
</dbReference>
<dbReference type="GO" id="GO:0005811">
    <property type="term" value="C:lipid droplet"/>
    <property type="evidence" value="ECO:0007669"/>
    <property type="project" value="TreeGrafter"/>
</dbReference>
<dbReference type="Pfam" id="PF01734">
    <property type="entry name" value="Patatin"/>
    <property type="match status" value="1"/>
</dbReference>
<reference evidence="4 5" key="1">
    <citation type="journal article" date="2015" name="Sci. Rep.">
        <title>Genome of the facultative scuticociliatosis pathogen Pseudocohnilembus persalinus provides insight into its virulence through horizontal gene transfer.</title>
        <authorList>
            <person name="Xiong J."/>
            <person name="Wang G."/>
            <person name="Cheng J."/>
            <person name="Tian M."/>
            <person name="Pan X."/>
            <person name="Warren A."/>
            <person name="Jiang C."/>
            <person name="Yuan D."/>
            <person name="Miao W."/>
        </authorList>
    </citation>
    <scope>NUCLEOTIDE SEQUENCE [LARGE SCALE GENOMIC DNA]</scope>
    <source>
        <strain evidence="4">36N120E</strain>
    </source>
</reference>
<feature type="short sequence motif" description="GXSXG" evidence="2">
    <location>
        <begin position="78"/>
        <end position="82"/>
    </location>
</feature>
<feature type="domain" description="PNPLA" evidence="3">
    <location>
        <begin position="43"/>
        <end position="221"/>
    </location>
</feature>
<feature type="short sequence motif" description="DGA/G" evidence="2">
    <location>
        <begin position="208"/>
        <end position="210"/>
    </location>
</feature>
<dbReference type="GO" id="GO:0016740">
    <property type="term" value="F:transferase activity"/>
    <property type="evidence" value="ECO:0007669"/>
    <property type="project" value="UniProtKB-KW"/>
</dbReference>
<dbReference type="InterPro" id="IPR016035">
    <property type="entry name" value="Acyl_Trfase/lysoPLipase"/>
</dbReference>
<keyword evidence="2 4" id="KW-0378">Hydrolase</keyword>
<organism evidence="4 5">
    <name type="scientific">Pseudocohnilembus persalinus</name>
    <name type="common">Ciliate</name>
    <dbReference type="NCBI Taxonomy" id="266149"/>
    <lineage>
        <taxon>Eukaryota</taxon>
        <taxon>Sar</taxon>
        <taxon>Alveolata</taxon>
        <taxon>Ciliophora</taxon>
        <taxon>Intramacronucleata</taxon>
        <taxon>Oligohymenophorea</taxon>
        <taxon>Scuticociliatia</taxon>
        <taxon>Philasterida</taxon>
        <taxon>Pseudocohnilembidae</taxon>
        <taxon>Pseudocohnilembus</taxon>
    </lineage>
</organism>
<evidence type="ECO:0000256" key="1">
    <source>
        <dbReference type="ARBA" id="ARBA00023098"/>
    </source>
</evidence>
<protein>
    <submittedName>
        <fullName evidence="4">Acyl transferase/acyl hydrolase/lysophospholipase</fullName>
    </submittedName>
</protein>
<dbReference type="SUPFAM" id="SSF52151">
    <property type="entry name" value="FabD/lysophospholipase-like"/>
    <property type="match status" value="1"/>
</dbReference>
<feature type="active site" description="Nucleophile" evidence="2">
    <location>
        <position position="80"/>
    </location>
</feature>
<evidence type="ECO:0000259" key="3">
    <source>
        <dbReference type="PROSITE" id="PS51635"/>
    </source>
</evidence>
<gene>
    <name evidence="4" type="ORF">PPERSA_09071</name>
</gene>
<comment type="caution">
    <text evidence="2">Lacks conserved residue(s) required for the propagation of feature annotation.</text>
</comment>
<proteinExistence type="predicted"/>
<evidence type="ECO:0000313" key="4">
    <source>
        <dbReference type="EMBL" id="KRW98131.1"/>
    </source>
</evidence>
<dbReference type="InParanoid" id="A0A0V0Q7B1"/>
<dbReference type="GO" id="GO:0019433">
    <property type="term" value="P:triglyceride catabolic process"/>
    <property type="evidence" value="ECO:0007669"/>
    <property type="project" value="TreeGrafter"/>
</dbReference>
<dbReference type="Proteomes" id="UP000054937">
    <property type="component" value="Unassembled WGS sequence"/>
</dbReference>
<sequence length="301" mass="35242">MNPILEEIEILKKEYEGIQQDNHVLLQYNDKFQHIKEENIEELLFSGGAGAIAFQAGYAHALIQIVGKERLKEFKLGGVSAGAIIAGLFHFCLHQEKYDMKFFWENLLRKPFEVKYRKYYGFFTTGDILRWSAYEYFRLAEEINLPTFNGVLHFVTTTIGRYYMPKKLLIENIKSPEELGDALESTCNVPFIVKNKFFTSYKGEKTIDGGFTSNIPYKYEKSQKIFLNVLPKMFYLSRFLQGNPKNVENIQITQGSNVQFPYDYWVRDEQWADNMFLKGVLAAKDQEEMLLEKFKVKKQQK</sequence>
<keyword evidence="5" id="KW-1185">Reference proteome</keyword>
<feature type="active site" description="Proton acceptor" evidence="2">
    <location>
        <position position="208"/>
    </location>
</feature>
<dbReference type="GO" id="GO:0005737">
    <property type="term" value="C:cytoplasm"/>
    <property type="evidence" value="ECO:0007669"/>
    <property type="project" value="TreeGrafter"/>
</dbReference>
<dbReference type="PANTHER" id="PTHR12406:SF7">
    <property type="entry name" value="PATATIN-LIKE PHOSPHOLIPASE DOMAIN-CONTAINING PROTEIN 4"/>
    <property type="match status" value="1"/>
</dbReference>
<dbReference type="InterPro" id="IPR033562">
    <property type="entry name" value="PLPL"/>
</dbReference>
<dbReference type="GO" id="GO:0055088">
    <property type="term" value="P:lipid homeostasis"/>
    <property type="evidence" value="ECO:0007669"/>
    <property type="project" value="TreeGrafter"/>
</dbReference>
<keyword evidence="4" id="KW-0808">Transferase</keyword>
<name>A0A0V0Q7B1_PSEPJ</name>
<dbReference type="GO" id="GO:0016020">
    <property type="term" value="C:membrane"/>
    <property type="evidence" value="ECO:0007669"/>
    <property type="project" value="TreeGrafter"/>
</dbReference>
<comment type="caution">
    <text evidence="4">The sequence shown here is derived from an EMBL/GenBank/DDBJ whole genome shotgun (WGS) entry which is preliminary data.</text>
</comment>